<gene>
    <name evidence="2" type="ORF">KC19_3G164100</name>
</gene>
<evidence type="ECO:0000313" key="2">
    <source>
        <dbReference type="EMBL" id="KAG0583799.1"/>
    </source>
</evidence>
<accession>A0A8T0ILL5</accession>
<feature type="chain" id="PRO_5035743751" evidence="1">
    <location>
        <begin position="22"/>
        <end position="230"/>
    </location>
</feature>
<reference evidence="2" key="1">
    <citation type="submission" date="2020-06" db="EMBL/GenBank/DDBJ databases">
        <title>WGS assembly of Ceratodon purpureus strain R40.</title>
        <authorList>
            <person name="Carey S.B."/>
            <person name="Jenkins J."/>
            <person name="Shu S."/>
            <person name="Lovell J.T."/>
            <person name="Sreedasyam A."/>
            <person name="Maumus F."/>
            <person name="Tiley G.P."/>
            <person name="Fernandez-Pozo N."/>
            <person name="Barry K."/>
            <person name="Chen C."/>
            <person name="Wang M."/>
            <person name="Lipzen A."/>
            <person name="Daum C."/>
            <person name="Saski C.A."/>
            <person name="Payton A.C."/>
            <person name="Mcbreen J.C."/>
            <person name="Conrad R.E."/>
            <person name="Kollar L.M."/>
            <person name="Olsson S."/>
            <person name="Huttunen S."/>
            <person name="Landis J.B."/>
            <person name="Wickett N.J."/>
            <person name="Johnson M.G."/>
            <person name="Rensing S.A."/>
            <person name="Grimwood J."/>
            <person name="Schmutz J."/>
            <person name="Mcdaniel S.F."/>
        </authorList>
    </citation>
    <scope>NUCLEOTIDE SEQUENCE</scope>
    <source>
        <strain evidence="2">R40</strain>
    </source>
</reference>
<evidence type="ECO:0000256" key="1">
    <source>
        <dbReference type="SAM" id="SignalP"/>
    </source>
</evidence>
<keyword evidence="1" id="KW-0732">Signal</keyword>
<dbReference type="Proteomes" id="UP000822688">
    <property type="component" value="Chromosome 3"/>
</dbReference>
<comment type="caution">
    <text evidence="2">The sequence shown here is derived from an EMBL/GenBank/DDBJ whole genome shotgun (WGS) entry which is preliminary data.</text>
</comment>
<feature type="signal peptide" evidence="1">
    <location>
        <begin position="1"/>
        <end position="21"/>
    </location>
</feature>
<name>A0A8T0ILL5_CERPU</name>
<sequence length="230" mass="25542">MIGPKATVVVVVIALFYSLYSLKHCVSCASKSVRKTSVERYREEDERYESTVSAGFLSSSTLHTINIEGANGHVNCGAACSLGLRLNCSESGRTECPTILRTPVKSAVVFEDLTEGDYVVSVNCEDCEESETSCYAEPQEFTFPVQLRTPKSEVSLTEISLGNIKLYKKFTGQCSNEQVWRSRITCLGVLYTLMGAVLLLISLRVKCEDEVISSIFLQDMKWVLQSRCRS</sequence>
<keyword evidence="3" id="KW-1185">Reference proteome</keyword>
<proteinExistence type="predicted"/>
<organism evidence="2 3">
    <name type="scientific">Ceratodon purpureus</name>
    <name type="common">Fire moss</name>
    <name type="synonym">Dicranum purpureum</name>
    <dbReference type="NCBI Taxonomy" id="3225"/>
    <lineage>
        <taxon>Eukaryota</taxon>
        <taxon>Viridiplantae</taxon>
        <taxon>Streptophyta</taxon>
        <taxon>Embryophyta</taxon>
        <taxon>Bryophyta</taxon>
        <taxon>Bryophytina</taxon>
        <taxon>Bryopsida</taxon>
        <taxon>Dicranidae</taxon>
        <taxon>Pseudoditrichales</taxon>
        <taxon>Ditrichaceae</taxon>
        <taxon>Ceratodon</taxon>
    </lineage>
</organism>
<evidence type="ECO:0000313" key="3">
    <source>
        <dbReference type="Proteomes" id="UP000822688"/>
    </source>
</evidence>
<protein>
    <submittedName>
        <fullName evidence="2">Uncharacterized protein</fullName>
    </submittedName>
</protein>
<dbReference type="EMBL" id="CM026423">
    <property type="protein sequence ID" value="KAG0583799.1"/>
    <property type="molecule type" value="Genomic_DNA"/>
</dbReference>
<dbReference type="AlphaFoldDB" id="A0A8T0ILL5"/>